<evidence type="ECO:0000256" key="4">
    <source>
        <dbReference type="ARBA" id="ARBA00023054"/>
    </source>
</evidence>
<dbReference type="EMBL" id="JABDTM020028368">
    <property type="protein sequence ID" value="KAH0809055.1"/>
    <property type="molecule type" value="Genomic_DNA"/>
</dbReference>
<dbReference type="PANTHER" id="PTHR34452:SF7">
    <property type="entry name" value="MYOSIN HEAVY CHAIN-RELATED PROTEIN"/>
    <property type="match status" value="1"/>
</dbReference>
<evidence type="ECO:0000259" key="8">
    <source>
        <dbReference type="Pfam" id="PF05010"/>
    </source>
</evidence>
<evidence type="ECO:0000256" key="5">
    <source>
        <dbReference type="ARBA" id="ARBA00023212"/>
    </source>
</evidence>
<evidence type="ECO:0000256" key="2">
    <source>
        <dbReference type="ARBA" id="ARBA00009423"/>
    </source>
</evidence>
<feature type="region of interest" description="Disordered" evidence="7">
    <location>
        <begin position="1194"/>
        <end position="1216"/>
    </location>
</feature>
<proteinExistence type="inferred from homology"/>
<dbReference type="Pfam" id="PF05010">
    <property type="entry name" value="TACC_C"/>
    <property type="match status" value="1"/>
</dbReference>
<gene>
    <name evidence="9" type="ORF">GEV33_013739</name>
</gene>
<evidence type="ECO:0000256" key="6">
    <source>
        <dbReference type="SAM" id="Coils"/>
    </source>
</evidence>
<dbReference type="InterPro" id="IPR007707">
    <property type="entry name" value="TACC_C"/>
</dbReference>
<evidence type="ECO:0000256" key="1">
    <source>
        <dbReference type="ARBA" id="ARBA00004245"/>
    </source>
</evidence>
<dbReference type="PANTHER" id="PTHR34452">
    <property type="entry name" value="MYOSIN HEAVY CHAIN-RELATED PROTEIN"/>
    <property type="match status" value="1"/>
</dbReference>
<feature type="region of interest" description="Disordered" evidence="7">
    <location>
        <begin position="353"/>
        <end position="422"/>
    </location>
</feature>
<feature type="region of interest" description="Disordered" evidence="7">
    <location>
        <begin position="782"/>
        <end position="804"/>
    </location>
</feature>
<feature type="compositionally biased region" description="Low complexity" evidence="7">
    <location>
        <begin position="468"/>
        <end position="483"/>
    </location>
</feature>
<name>A0A8J6H6L2_TENMO</name>
<reference evidence="9" key="2">
    <citation type="submission" date="2021-08" db="EMBL/GenBank/DDBJ databases">
        <authorList>
            <person name="Eriksson T."/>
        </authorList>
    </citation>
    <scope>NUCLEOTIDE SEQUENCE</scope>
    <source>
        <strain evidence="9">Stoneville</strain>
        <tissue evidence="9">Whole head</tissue>
    </source>
</reference>
<feature type="compositionally biased region" description="Basic and acidic residues" evidence="7">
    <location>
        <begin position="785"/>
        <end position="801"/>
    </location>
</feature>
<evidence type="ECO:0000313" key="10">
    <source>
        <dbReference type="Proteomes" id="UP000719412"/>
    </source>
</evidence>
<feature type="coiled-coil region" evidence="6">
    <location>
        <begin position="27"/>
        <end position="61"/>
    </location>
</feature>
<feature type="compositionally biased region" description="Basic and acidic residues" evidence="7">
    <location>
        <begin position="445"/>
        <end position="458"/>
    </location>
</feature>
<organism evidence="9 10">
    <name type="scientific">Tenebrio molitor</name>
    <name type="common">Yellow mealworm beetle</name>
    <dbReference type="NCBI Taxonomy" id="7067"/>
    <lineage>
        <taxon>Eukaryota</taxon>
        <taxon>Metazoa</taxon>
        <taxon>Ecdysozoa</taxon>
        <taxon>Arthropoda</taxon>
        <taxon>Hexapoda</taxon>
        <taxon>Insecta</taxon>
        <taxon>Pterygota</taxon>
        <taxon>Neoptera</taxon>
        <taxon>Endopterygota</taxon>
        <taxon>Coleoptera</taxon>
        <taxon>Polyphaga</taxon>
        <taxon>Cucujiformia</taxon>
        <taxon>Tenebrionidae</taxon>
        <taxon>Tenebrio</taxon>
    </lineage>
</organism>
<keyword evidence="3" id="KW-0963">Cytoplasm</keyword>
<evidence type="ECO:0000313" key="9">
    <source>
        <dbReference type="EMBL" id="KAH0809055.1"/>
    </source>
</evidence>
<sequence>MFQMLNQIYRIFFRGSQEISDTEKLAAVEMDDKVANMEQQIVELQGQNRELRKQLEYNRNKEAALQKVLCNYDNLLKKVVIERNAKKEEVASTSDLASLESAFCELLQKYEKAKVVVQSFQQNETVLRKQVEEYEDILDKLRAKFATYKTLSENKLEVKNEMGVRKDFRQGSLLPVPDPFGNHNGPLERHTAVSGRRSEPQYLQQRSKAYLGANSGLIRKQFGVITWISDLGWESAATTVLGQSALNRVRESPYSWTAGPGAARFSPEMVSIKSTNFSPSPLSAALRKKTANSRKRGWRGARLSCGVIDDDKGRTGRADGQDFCGYNEIPGLELTNTLEFYYSGEIIKGGNSAAKASRPLKGNDPDSISLDLDPEVPRVAPGWSLRSPVAAEADAPDRSAEYQAEPEQEAQEVDGSSQESSCETVSIRASLSVFYSIKRVPQTKELFRREPTPARDELPLPEPPRIPTPTTKSTKPTTKSSPPAKKDAAAAAKKKSNSGIPLRLKSGSNAPKSPKGTGTYRHPSGQTLGPVINKNTLEVQFMNNKKRLLQLHSELVDKQRPLLEMHKSLLRTKKQLEELGKKVVLEELKIVSLKTDDLRNQLDGAGENPAAETAMNLKNSIEKALEACVKVCKKCIVKRDIVVRMLESASKSAMEPSEIEAEVEDLKKEKEELEQSVETIMNENEKKIEDLINNWQKSMKMRNLSEEVTLKITDLEDTIKQQQKTIQDCEDNIHNLTRKLDEKKSNYEKTISELQEKTNKLEEDLKKEKKVGNENLMKSRTMRSKVTDLETKAKEAEEKSTDMSNKLKQLQEQMRRKEVQWMKEKDDFKKNEALLQQKFTEKQSQFDTRCLVNITLKALNELIMPSVVKEMEKLQKTSEVQQQNFYRNIETQLEIKDQEFVLMEKEKEALAEKSKVLEEQLEETKRLLEAKEREVEEISTRAAESIPAIEYKPSDSHWMEMMEYKQKMSDVQTTIQQQTDQINKMQSSLKAHAKLAAALKLEKDNALKYSHKLRDILQEARDEIQFKNKTIYKTHEKLVLKDKAYEKLKAQLKEYEQRADLCGDKWNRNRCQICMSTLGADKPEEASCADTEVGKSSVSGPQYVSESLIGMSVKKVDHLRARLDNLKKMKLPLGGKNQVNVKCSWSSCETKPISGKLRKQIELRGKLYQILQKHADQSCEDFINLLKLTVSNGGKTAQPGHELKPSNNDEATNGPRKLASFTESFNATSQFYGAVPITDIYDRLNQSGNSDTDDGTF</sequence>
<comment type="similarity">
    <text evidence="2">Belongs to the TACC family.</text>
</comment>
<keyword evidence="10" id="KW-1185">Reference proteome</keyword>
<feature type="coiled-coil region" evidence="6">
    <location>
        <begin position="900"/>
        <end position="981"/>
    </location>
</feature>
<keyword evidence="5" id="KW-0206">Cytoskeleton</keyword>
<evidence type="ECO:0000256" key="7">
    <source>
        <dbReference type="SAM" id="MobiDB-lite"/>
    </source>
</evidence>
<protein>
    <recommendedName>
        <fullName evidence="8">Transforming acidic coiled-coil-containing protein C-terminal domain-containing protein</fullName>
    </recommendedName>
</protein>
<comment type="subcellular location">
    <subcellularLocation>
        <location evidence="1">Cytoplasm</location>
        <location evidence="1">Cytoskeleton</location>
    </subcellularLocation>
</comment>
<keyword evidence="4 6" id="KW-0175">Coiled coil</keyword>
<dbReference type="GO" id="GO:0005856">
    <property type="term" value="C:cytoskeleton"/>
    <property type="evidence" value="ECO:0007669"/>
    <property type="project" value="UniProtKB-SubCell"/>
</dbReference>
<evidence type="ECO:0000256" key="3">
    <source>
        <dbReference type="ARBA" id="ARBA00022490"/>
    </source>
</evidence>
<feature type="coiled-coil region" evidence="6">
    <location>
        <begin position="124"/>
        <end position="151"/>
    </location>
</feature>
<comment type="caution">
    <text evidence="9">The sequence shown here is derived from an EMBL/GenBank/DDBJ whole genome shotgun (WGS) entry which is preliminary data.</text>
</comment>
<feature type="coiled-coil region" evidence="6">
    <location>
        <begin position="1038"/>
        <end position="1065"/>
    </location>
</feature>
<feature type="region of interest" description="Disordered" evidence="7">
    <location>
        <begin position="445"/>
        <end position="529"/>
    </location>
</feature>
<dbReference type="Proteomes" id="UP000719412">
    <property type="component" value="Unassembled WGS sequence"/>
</dbReference>
<reference evidence="9" key="1">
    <citation type="journal article" date="2020" name="J Insects Food Feed">
        <title>The yellow mealworm (Tenebrio molitor) genome: a resource for the emerging insects as food and feed industry.</title>
        <authorList>
            <person name="Eriksson T."/>
            <person name="Andere A."/>
            <person name="Kelstrup H."/>
            <person name="Emery V."/>
            <person name="Picard C."/>
        </authorList>
    </citation>
    <scope>NUCLEOTIDE SEQUENCE</scope>
    <source>
        <strain evidence="9">Stoneville</strain>
        <tissue evidence="9">Whole head</tissue>
    </source>
</reference>
<accession>A0A8J6H6L2</accession>
<feature type="domain" description="Transforming acidic coiled-coil-containing protein C-terminal" evidence="8">
    <location>
        <begin position="29"/>
        <end position="161"/>
    </location>
</feature>
<dbReference type="AlphaFoldDB" id="A0A8J6H6L2"/>